<dbReference type="EMBL" id="QQBC01000015">
    <property type="protein sequence ID" value="RDI60488.1"/>
    <property type="molecule type" value="Genomic_DNA"/>
</dbReference>
<evidence type="ECO:0000313" key="1">
    <source>
        <dbReference type="EMBL" id="RDI60488.1"/>
    </source>
</evidence>
<dbReference type="AlphaFoldDB" id="A0A370HPR7"/>
<dbReference type="Proteomes" id="UP000254869">
    <property type="component" value="Unassembled WGS sequence"/>
</dbReference>
<dbReference type="STRING" id="1210086.GCA_001613105_04562"/>
<evidence type="ECO:0000313" key="2">
    <source>
        <dbReference type="Proteomes" id="UP000254869"/>
    </source>
</evidence>
<protein>
    <submittedName>
        <fullName evidence="1">Uncharacterized protein</fullName>
    </submittedName>
</protein>
<gene>
    <name evidence="1" type="ORF">DFR76_115118</name>
</gene>
<keyword evidence="2" id="KW-1185">Reference proteome</keyword>
<proteinExistence type="predicted"/>
<organism evidence="1 2">
    <name type="scientific">Nocardia pseudobrasiliensis</name>
    <dbReference type="NCBI Taxonomy" id="45979"/>
    <lineage>
        <taxon>Bacteria</taxon>
        <taxon>Bacillati</taxon>
        <taxon>Actinomycetota</taxon>
        <taxon>Actinomycetes</taxon>
        <taxon>Mycobacteriales</taxon>
        <taxon>Nocardiaceae</taxon>
        <taxon>Nocardia</taxon>
    </lineage>
</organism>
<comment type="caution">
    <text evidence="1">The sequence shown here is derived from an EMBL/GenBank/DDBJ whole genome shotgun (WGS) entry which is preliminary data.</text>
</comment>
<reference evidence="1 2" key="1">
    <citation type="submission" date="2018-07" db="EMBL/GenBank/DDBJ databases">
        <title>Genomic Encyclopedia of Type Strains, Phase IV (KMG-IV): sequencing the most valuable type-strain genomes for metagenomic binning, comparative biology and taxonomic classification.</title>
        <authorList>
            <person name="Goeker M."/>
        </authorList>
    </citation>
    <scope>NUCLEOTIDE SEQUENCE [LARGE SCALE GENOMIC DNA]</scope>
    <source>
        <strain evidence="1 2">DSM 44290</strain>
    </source>
</reference>
<accession>A0A370HPR7</accession>
<name>A0A370HPR7_9NOCA</name>
<sequence length="101" mass="10991">MQVDAVEPPCSATGQAAWAGADFSLGAKLEQVGLILGRYRSGEVADRYRLSIADEDIDAYRIPVVGILRFGNKHGSDRTVIGEFMTEYSPVSDETQGWLVV</sequence>